<dbReference type="Proteomes" id="UP001596116">
    <property type="component" value="Unassembled WGS sequence"/>
</dbReference>
<reference evidence="2 3" key="1">
    <citation type="submission" date="2024-09" db="EMBL/GenBank/DDBJ databases">
        <authorList>
            <person name="Zhang Z.-H."/>
        </authorList>
    </citation>
    <scope>NUCLEOTIDE SEQUENCE [LARGE SCALE GENOMIC DNA]</scope>
    <source>
        <strain evidence="2 3">HHTR114</strain>
    </source>
</reference>
<dbReference type="PROSITE" id="PS51365">
    <property type="entry name" value="RENAL_DIPEPTIDASE_2"/>
    <property type="match status" value="1"/>
</dbReference>
<organism evidence="2 3">
    <name type="scientific">Hyphococcus aureus</name>
    <dbReference type="NCBI Taxonomy" id="2666033"/>
    <lineage>
        <taxon>Bacteria</taxon>
        <taxon>Pseudomonadati</taxon>
        <taxon>Pseudomonadota</taxon>
        <taxon>Alphaproteobacteria</taxon>
        <taxon>Parvularculales</taxon>
        <taxon>Parvularculaceae</taxon>
        <taxon>Hyphococcus</taxon>
    </lineage>
</organism>
<evidence type="ECO:0000313" key="3">
    <source>
        <dbReference type="Proteomes" id="UP001596116"/>
    </source>
</evidence>
<feature type="chain" id="PRO_5045181636" evidence="1">
    <location>
        <begin position="26"/>
        <end position="403"/>
    </location>
</feature>
<dbReference type="Gene3D" id="3.20.20.140">
    <property type="entry name" value="Metal-dependent hydrolases"/>
    <property type="match status" value="1"/>
</dbReference>
<dbReference type="InterPro" id="IPR008257">
    <property type="entry name" value="Pept_M19"/>
</dbReference>
<evidence type="ECO:0000256" key="1">
    <source>
        <dbReference type="SAM" id="SignalP"/>
    </source>
</evidence>
<name>A0ABW1KUX4_9PROT</name>
<protein>
    <submittedName>
        <fullName evidence="2">Dipeptidase</fullName>
    </submittedName>
</protein>
<dbReference type="SUPFAM" id="SSF51556">
    <property type="entry name" value="Metallo-dependent hydrolases"/>
    <property type="match status" value="1"/>
</dbReference>
<dbReference type="EMBL" id="JBHPON010000001">
    <property type="protein sequence ID" value="MFC6035769.1"/>
    <property type="molecule type" value="Genomic_DNA"/>
</dbReference>
<feature type="signal peptide" evidence="1">
    <location>
        <begin position="1"/>
        <end position="25"/>
    </location>
</feature>
<comment type="caution">
    <text evidence="2">The sequence shown here is derived from an EMBL/GenBank/DDBJ whole genome shotgun (WGS) entry which is preliminary data.</text>
</comment>
<proteinExistence type="predicted"/>
<gene>
    <name evidence="2" type="ORF">ACFMB1_09460</name>
</gene>
<dbReference type="PANTHER" id="PTHR10443:SF12">
    <property type="entry name" value="DIPEPTIDASE"/>
    <property type="match status" value="1"/>
</dbReference>
<dbReference type="RefSeq" id="WP_379878668.1">
    <property type="nucleotide sequence ID" value="NZ_JBHPON010000001.1"/>
</dbReference>
<keyword evidence="3" id="KW-1185">Reference proteome</keyword>
<sequence length="403" mass="43476">MKTLAACLFSGAASILAVAPIAAQAEPSARAVEIAHKYVIIDGHVDAPSTIAEAGADIAAGEKTVDFDYARAKAGGLDAPFMSIYVAADYEEKGGARARADILIGLMEGVAAQYPDKYEIAYSPKDVRRIFAEGKIAMPLGMENGSPIEGDLSNLKHFYDRGVRYITLAHSKANHISDSSYDENKKWDGLSPFGFELVRAMNDFGIMVDVSHLSDAAIEDALATTRAPVIASHSSLRHFTPDWERNLSDDLVKKIAENGGVVMINYGSSFLNEAANTYSAPRDAAKKVEEEKLGRAMSGEEAQAFNAAWLDAHPYPFATLDDVVNHIDRAVEIAGIDHVGLGTDYDGVGDSLPVGLKDVSSYPVLIDGLLARGYDEASIEKILGANALRVWEEVEQARKKRRL</sequence>
<evidence type="ECO:0000313" key="2">
    <source>
        <dbReference type="EMBL" id="MFC6035769.1"/>
    </source>
</evidence>
<dbReference type="Pfam" id="PF01244">
    <property type="entry name" value="Peptidase_M19"/>
    <property type="match status" value="1"/>
</dbReference>
<keyword evidence="1" id="KW-0732">Signal</keyword>
<dbReference type="PANTHER" id="PTHR10443">
    <property type="entry name" value="MICROSOMAL DIPEPTIDASE"/>
    <property type="match status" value="1"/>
</dbReference>
<accession>A0ABW1KUX4</accession>
<dbReference type="CDD" id="cd01301">
    <property type="entry name" value="rDP_like"/>
    <property type="match status" value="1"/>
</dbReference>
<dbReference type="InterPro" id="IPR032466">
    <property type="entry name" value="Metal_Hydrolase"/>
</dbReference>